<dbReference type="RefSeq" id="WP_116574402.1">
    <property type="nucleotide sequence ID" value="NZ_QDGZ01000013.1"/>
</dbReference>
<dbReference type="Proteomes" id="UP000246018">
    <property type="component" value="Unassembled WGS sequence"/>
</dbReference>
<comment type="caution">
    <text evidence="2">The sequence shown here is derived from an EMBL/GenBank/DDBJ whole genome shotgun (WGS) entry which is preliminary data.</text>
</comment>
<protein>
    <submittedName>
        <fullName evidence="2">Uncharacterized protein</fullName>
    </submittedName>
</protein>
<dbReference type="EMBL" id="QDGZ01000013">
    <property type="protein sequence ID" value="PVG80788.1"/>
    <property type="molecule type" value="Genomic_DNA"/>
</dbReference>
<gene>
    <name evidence="2" type="ORF">DDE18_21290</name>
</gene>
<evidence type="ECO:0000313" key="3">
    <source>
        <dbReference type="Proteomes" id="UP000246018"/>
    </source>
</evidence>
<keyword evidence="3" id="KW-1185">Reference proteome</keyword>
<evidence type="ECO:0000313" key="2">
    <source>
        <dbReference type="EMBL" id="PVG80788.1"/>
    </source>
</evidence>
<sequence>MKHRTWRGRLSYRGPDGAERGREWFHVTRANDGRRTMRAVCEIDDSQVLRDVTLTVGADWRPLESYVRVCVEDRWIGSGWFRFADEAAYAEVESATLGRLSQRMATPGDRAPMFGAHQVAGDGWQAGLLGRGETGPRRVEGVLLSSPLPNGASGPLLATTTLTIEQLGPERIEVLAGTFDTVRYRCTPDDLPPEELWVLPDDNLLVRSVWTHYDTSYELAELSDKPAPGGSRRPGGAASDPTMEKRHA</sequence>
<name>A0A2T8F4Y5_9ACTN</name>
<reference evidence="2 3" key="1">
    <citation type="submission" date="2018-04" db="EMBL/GenBank/DDBJ databases">
        <title>Genome of Nocardioides gansuensis WSJ-1.</title>
        <authorList>
            <person name="Wu S."/>
            <person name="Wang G."/>
        </authorList>
    </citation>
    <scope>NUCLEOTIDE SEQUENCE [LARGE SCALE GENOMIC DNA]</scope>
    <source>
        <strain evidence="2 3">WSJ-1</strain>
    </source>
</reference>
<feature type="compositionally biased region" description="Low complexity" evidence="1">
    <location>
        <begin position="226"/>
        <end position="239"/>
    </location>
</feature>
<dbReference type="AlphaFoldDB" id="A0A2T8F4Y5"/>
<feature type="region of interest" description="Disordered" evidence="1">
    <location>
        <begin position="221"/>
        <end position="248"/>
    </location>
</feature>
<organism evidence="2 3">
    <name type="scientific">Nocardioides gansuensis</name>
    <dbReference type="NCBI Taxonomy" id="2138300"/>
    <lineage>
        <taxon>Bacteria</taxon>
        <taxon>Bacillati</taxon>
        <taxon>Actinomycetota</taxon>
        <taxon>Actinomycetes</taxon>
        <taxon>Propionibacteriales</taxon>
        <taxon>Nocardioidaceae</taxon>
        <taxon>Nocardioides</taxon>
    </lineage>
</organism>
<dbReference type="OrthoDB" id="3777295at2"/>
<evidence type="ECO:0000256" key="1">
    <source>
        <dbReference type="SAM" id="MobiDB-lite"/>
    </source>
</evidence>
<accession>A0A2T8F4Y5</accession>
<proteinExistence type="predicted"/>